<dbReference type="STRING" id="284813.Q8SR33"/>
<dbReference type="GO" id="GO:0006096">
    <property type="term" value="P:glycolytic process"/>
    <property type="evidence" value="ECO:0007669"/>
    <property type="project" value="UniProtKB-UniPathway"/>
</dbReference>
<evidence type="ECO:0000256" key="7">
    <source>
        <dbReference type="ARBA" id="ARBA00023211"/>
    </source>
</evidence>
<evidence type="ECO:0000256" key="9">
    <source>
        <dbReference type="PIRSR" id="PIRSR001492-1"/>
    </source>
</evidence>
<feature type="active site" description="Phosphoserine intermediate" evidence="9">
    <location>
        <position position="61"/>
    </location>
</feature>
<dbReference type="GO" id="GO:0005737">
    <property type="term" value="C:cytoplasm"/>
    <property type="evidence" value="ECO:0007669"/>
    <property type="project" value="InterPro"/>
</dbReference>
<dbReference type="AlphaFoldDB" id="Q8SR33"/>
<evidence type="ECO:0000259" key="12">
    <source>
        <dbReference type="Pfam" id="PF01676"/>
    </source>
</evidence>
<feature type="binding site" evidence="10">
    <location>
        <position position="117"/>
    </location>
    <ligand>
        <name>substrate</name>
    </ligand>
</feature>
<dbReference type="EC" id="5.4.2.12" evidence="4"/>
<dbReference type="KEGG" id="ecu:ECU10_1060"/>
<dbReference type="Pfam" id="PF01676">
    <property type="entry name" value="Metalloenzyme"/>
    <property type="match status" value="1"/>
</dbReference>
<feature type="binding site" evidence="11">
    <location>
        <position position="10"/>
    </location>
    <ligand>
        <name>Mn(2+)</name>
        <dbReference type="ChEBI" id="CHEBI:29035"/>
        <label>2</label>
    </ligand>
</feature>
<protein>
    <recommendedName>
        <fullName evidence="4">phosphoglycerate mutase (2,3-diphosphoglycerate-independent)</fullName>
        <ecNumber evidence="4">5.4.2.12</ecNumber>
    </recommendedName>
</protein>
<dbReference type="InterPro" id="IPR017850">
    <property type="entry name" value="Alkaline_phosphatase_core_sf"/>
</dbReference>
<feature type="binding site" evidence="10">
    <location>
        <begin position="248"/>
        <end position="251"/>
    </location>
    <ligand>
        <name>substrate</name>
    </ligand>
</feature>
<keyword evidence="5 11" id="KW-0479">Metal-binding</keyword>
<feature type="binding site" evidence="10">
    <location>
        <position position="184"/>
    </location>
    <ligand>
        <name>substrate</name>
    </ligand>
</feature>
<dbReference type="Proteomes" id="UP000000819">
    <property type="component" value="Chromosome X"/>
</dbReference>
<evidence type="ECO:0000256" key="5">
    <source>
        <dbReference type="ARBA" id="ARBA00022723"/>
    </source>
</evidence>
<feature type="binding site" evidence="10">
    <location>
        <position position="178"/>
    </location>
    <ligand>
        <name>substrate</name>
    </ligand>
</feature>
<keyword evidence="6" id="KW-0324">Glycolysis</keyword>
<keyword evidence="8" id="KW-0413">Isomerase</keyword>
<evidence type="ECO:0000256" key="1">
    <source>
        <dbReference type="ARBA" id="ARBA00001936"/>
    </source>
</evidence>
<gene>
    <name evidence="14" type="ordered locus">ECU10_1060</name>
</gene>
<evidence type="ECO:0000256" key="4">
    <source>
        <dbReference type="ARBA" id="ARBA00012026"/>
    </source>
</evidence>
<feature type="domain" description="Metalloenzyme" evidence="12">
    <location>
        <begin position="4"/>
        <end position="478"/>
    </location>
</feature>
<dbReference type="PANTHER" id="PTHR31637">
    <property type="entry name" value="2,3-BISPHOSPHOGLYCERATE-INDEPENDENT PHOSPHOGLYCERATE MUTASE"/>
    <property type="match status" value="1"/>
</dbReference>
<dbReference type="PIRSF" id="PIRSF001492">
    <property type="entry name" value="IPGAM"/>
    <property type="match status" value="1"/>
</dbReference>
<dbReference type="NCBIfam" id="TIGR01307">
    <property type="entry name" value="pgm_bpd_ind"/>
    <property type="match status" value="1"/>
</dbReference>
<organism evidence="14 15">
    <name type="scientific">Encephalitozoon cuniculi (strain GB-M1)</name>
    <name type="common">Microsporidian parasite</name>
    <dbReference type="NCBI Taxonomy" id="284813"/>
    <lineage>
        <taxon>Eukaryota</taxon>
        <taxon>Fungi</taxon>
        <taxon>Fungi incertae sedis</taxon>
        <taxon>Microsporidia</taxon>
        <taxon>Unikaryonidae</taxon>
        <taxon>Encephalitozoon</taxon>
    </lineage>
</organism>
<comment type="similarity">
    <text evidence="3">Belongs to the BPG-independent phosphoglycerate mutase family.</text>
</comment>
<dbReference type="Pfam" id="PF06415">
    <property type="entry name" value="iPGM_N"/>
    <property type="match status" value="1"/>
</dbReference>
<feature type="binding site" evidence="11">
    <location>
        <position position="376"/>
    </location>
    <ligand>
        <name>Mn(2+)</name>
        <dbReference type="ChEBI" id="CHEBI:29035"/>
        <label>1</label>
    </ligand>
</feature>
<dbReference type="HOGENOM" id="CLU_026099_2_0_1"/>
<reference evidence="14 15" key="2">
    <citation type="journal article" date="2009" name="BMC Genomics">
        <title>Identification of transcriptional signals in Encephalitozoon cuniculi widespread among Microsporidia phylum: support for accurate structural genome annotation.</title>
        <authorList>
            <person name="Peyretaillade E."/>
            <person name="Goncalves O."/>
            <person name="Terrat S."/>
            <person name="Dugat-Bony E."/>
            <person name="Wincker P."/>
            <person name="Cornman R.S."/>
            <person name="Evans J.D."/>
            <person name="Delbac F."/>
            <person name="Peyret P."/>
        </authorList>
    </citation>
    <scope>NUCLEOTIDE SEQUENCE [LARGE SCALE GENOMIC DNA]</scope>
    <source>
        <strain evidence="14 15">GB-M1</strain>
    </source>
</reference>
<feature type="binding site" evidence="11">
    <location>
        <position position="418"/>
    </location>
    <ligand>
        <name>Mn(2+)</name>
        <dbReference type="ChEBI" id="CHEBI:29035"/>
        <label>2</label>
    </ligand>
</feature>
<accession>Q8SR33</accession>
<comment type="cofactor">
    <cofactor evidence="1">
        <name>Mn(2+)</name>
        <dbReference type="ChEBI" id="CHEBI:29035"/>
    </cofactor>
</comment>
<dbReference type="InParanoid" id="Q8SR33"/>
<feature type="binding site" evidence="11">
    <location>
        <position position="61"/>
    </location>
    <ligand>
        <name>Mn(2+)</name>
        <dbReference type="ChEBI" id="CHEBI:29035"/>
        <label>2</label>
    </ligand>
</feature>
<dbReference type="GO" id="GO:0006007">
    <property type="term" value="P:glucose catabolic process"/>
    <property type="evidence" value="ECO:0007669"/>
    <property type="project" value="InterPro"/>
</dbReference>
<dbReference type="InterPro" id="IPR036646">
    <property type="entry name" value="PGAM_B_sf"/>
</dbReference>
<evidence type="ECO:0000256" key="6">
    <source>
        <dbReference type="ARBA" id="ARBA00023152"/>
    </source>
</evidence>
<reference evidence="14 15" key="1">
    <citation type="journal article" date="2001" name="Nature">
        <title>Genome sequence and gene compaction of the eukaryote parasite Encephalitozoon cuniculi.</title>
        <authorList>
            <person name="Katinka M.D."/>
            <person name="Duprat S."/>
            <person name="Cornillot E."/>
            <person name="Metenier G."/>
            <person name="Thomarat F."/>
            <person name="Prensier G."/>
            <person name="Barbe V."/>
            <person name="Peyretaillade E."/>
            <person name="Brottier P."/>
            <person name="Wincker P."/>
            <person name="Delbac F."/>
            <person name="El Alaoui H."/>
            <person name="Peyret P."/>
            <person name="Saurin W."/>
            <person name="Gouy M."/>
            <person name="Weissenbach J."/>
            <person name="Vivares C.P."/>
        </authorList>
    </citation>
    <scope>NUCLEOTIDE SEQUENCE [LARGE SCALE GENOMIC DNA]</scope>
    <source>
        <strain evidence="14 15">GB-M1</strain>
    </source>
</reference>
<evidence type="ECO:0000256" key="10">
    <source>
        <dbReference type="PIRSR" id="PIRSR001492-2"/>
    </source>
</evidence>
<evidence type="ECO:0000313" key="15">
    <source>
        <dbReference type="Proteomes" id="UP000000819"/>
    </source>
</evidence>
<evidence type="ECO:0000259" key="13">
    <source>
        <dbReference type="Pfam" id="PF06415"/>
    </source>
</evidence>
<evidence type="ECO:0000313" key="14">
    <source>
        <dbReference type="EMBL" id="CAD25825.2"/>
    </source>
</evidence>
<dbReference type="InterPro" id="IPR011258">
    <property type="entry name" value="BPG-indep_PGM_N"/>
</dbReference>
<proteinExistence type="inferred from homology"/>
<feature type="binding site" evidence="11">
    <location>
        <position position="380"/>
    </location>
    <ligand>
        <name>Mn(2+)</name>
        <dbReference type="ChEBI" id="CHEBI:29035"/>
        <label>1</label>
    </ligand>
</feature>
<keyword evidence="15" id="KW-1185">Reference proteome</keyword>
<dbReference type="Gene3D" id="3.40.720.10">
    <property type="entry name" value="Alkaline Phosphatase, subunit A"/>
    <property type="match status" value="1"/>
</dbReference>
<dbReference type="CDD" id="cd16010">
    <property type="entry name" value="iPGM"/>
    <property type="match status" value="1"/>
</dbReference>
<sequence>MGSVCLVVIDGWGHDETSTKGNAVNESRCRWMRELSRSRCSFLLFAHGRHVGLPDGLMGNSEVGHLTIGSGRIIEQDIVRIDRAVEEGRLKKMLDKELQGIDGKIHVVGMVSDGGVHSHIRHLKAILEALEGRNEEVFVHCVSDGRDTEPRVFLKYLKEVRDFLRVTEVGKVASIAGRFYSMDRANNDERTELSFRMMTRGREVGGDIRSHICAMYEEGLSDETLRPLLIDGRGRIDPKDTIIFFNFRADRMRQIASKFAKNGNSMITMTEYKKDLGSKVLFKKICVKNTLAEVLSSRGIRHSHIAENEKQAHVTYFFNGGREQAFSTQRTIILPSPGVQSFDAVPSMASREVAMSAVAEIEKGVPLVVVNLAPPDMVGHTGNFEATKAAVEVTDECIGKIYRACTRNRYTLVITADHGNAEKMVDKGGGCCKTHTTSKVPLIICEEGGVKASSSWGYVDSDHSLRDVAPTVLEIMGIPRPSEMTGKSVWR</sequence>
<evidence type="ECO:0000256" key="2">
    <source>
        <dbReference type="ARBA" id="ARBA00004798"/>
    </source>
</evidence>
<feature type="binding site" evidence="11">
    <location>
        <position position="417"/>
    </location>
    <ligand>
        <name>Mn(2+)</name>
        <dbReference type="ChEBI" id="CHEBI:29035"/>
        <label>2</label>
    </ligand>
</feature>
<keyword evidence="7 11" id="KW-0464">Manganese</keyword>
<dbReference type="SUPFAM" id="SSF64158">
    <property type="entry name" value="2,3-Bisphosphoglycerate-independent phosphoglycerate mutase, substrate-binding domain"/>
    <property type="match status" value="1"/>
</dbReference>
<feature type="binding site" evidence="10">
    <location>
        <begin position="146"/>
        <end position="147"/>
    </location>
    <ligand>
        <name>substrate</name>
    </ligand>
</feature>
<dbReference type="VEuPathDB" id="MicrosporidiaDB:ECU10_1060"/>
<dbReference type="UniPathway" id="UPA00109">
    <property type="reaction ID" value="UER00186"/>
</dbReference>
<dbReference type="HAMAP" id="MF_01038">
    <property type="entry name" value="GpmI"/>
    <property type="match status" value="1"/>
</dbReference>
<evidence type="ECO:0000256" key="11">
    <source>
        <dbReference type="PIRSR" id="PIRSR001492-3"/>
    </source>
</evidence>
<feature type="binding site" evidence="10">
    <location>
        <position position="310"/>
    </location>
    <ligand>
        <name>substrate</name>
    </ligand>
</feature>
<dbReference type="EMBL" id="AL590449">
    <property type="protein sequence ID" value="CAD25825.2"/>
    <property type="molecule type" value="Genomic_DNA"/>
</dbReference>
<feature type="binding site" evidence="11">
    <location>
        <position position="435"/>
    </location>
    <ligand>
        <name>Mn(2+)</name>
        <dbReference type="ChEBI" id="CHEBI:29035"/>
        <label>1</label>
    </ligand>
</feature>
<dbReference type="RefSeq" id="NP_586221.2">
    <property type="nucleotide sequence ID" value="NM_001042054.2"/>
</dbReference>
<dbReference type="InterPro" id="IPR005995">
    <property type="entry name" value="Pgm_bpd_ind"/>
</dbReference>
<comment type="pathway">
    <text evidence="2">Carbohydrate degradation; glycolysis; pyruvate from D-glyceraldehyde 3-phosphate: step 3/5.</text>
</comment>
<evidence type="ECO:0000256" key="8">
    <source>
        <dbReference type="ARBA" id="ARBA00023235"/>
    </source>
</evidence>
<dbReference type="PANTHER" id="PTHR31637:SF0">
    <property type="entry name" value="2,3-BISPHOSPHOGLYCERATE-INDEPENDENT PHOSPHOGLYCERATE MUTASE"/>
    <property type="match status" value="1"/>
</dbReference>
<dbReference type="GO" id="GO:0004619">
    <property type="term" value="F:phosphoglycerate mutase activity"/>
    <property type="evidence" value="ECO:0007669"/>
    <property type="project" value="UniProtKB-EC"/>
</dbReference>
<name>Q8SR33_ENCCU</name>
<dbReference type="GeneID" id="859870"/>
<dbReference type="GO" id="GO:0030145">
    <property type="term" value="F:manganese ion binding"/>
    <property type="evidence" value="ECO:0007669"/>
    <property type="project" value="InterPro"/>
</dbReference>
<dbReference type="Gene3D" id="3.40.1450.10">
    <property type="entry name" value="BPG-independent phosphoglycerate mutase, domain B"/>
    <property type="match status" value="1"/>
</dbReference>
<evidence type="ECO:0000256" key="3">
    <source>
        <dbReference type="ARBA" id="ARBA00008819"/>
    </source>
</evidence>
<feature type="domain" description="BPG-independent PGAM N-terminal" evidence="13">
    <location>
        <begin position="89"/>
        <end position="273"/>
    </location>
</feature>
<dbReference type="InterPro" id="IPR006124">
    <property type="entry name" value="Metalloenzyme"/>
</dbReference>
<dbReference type="OrthoDB" id="1886626at2759"/>
<dbReference type="SUPFAM" id="SSF53649">
    <property type="entry name" value="Alkaline phosphatase-like"/>
    <property type="match status" value="1"/>
</dbReference>